<evidence type="ECO:0000256" key="6">
    <source>
        <dbReference type="PROSITE-ProRule" id="PRU00042"/>
    </source>
</evidence>
<dbReference type="EMBL" id="CP051142">
    <property type="protein sequence ID" value="QIX00815.1"/>
    <property type="molecule type" value="Genomic_DNA"/>
</dbReference>
<evidence type="ECO:0000256" key="7">
    <source>
        <dbReference type="SAM" id="MobiDB-lite"/>
    </source>
</evidence>
<dbReference type="PANTHER" id="PTHR14003:SF19">
    <property type="entry name" value="YY2 TRANSCRIPTION FACTOR"/>
    <property type="match status" value="1"/>
</dbReference>
<protein>
    <recommendedName>
        <fullName evidence="5">C2H2 type master regulator of conidiophore development brlA</fullName>
    </recommendedName>
</protein>
<evidence type="ECO:0000313" key="9">
    <source>
        <dbReference type="EMBL" id="QIX00815.1"/>
    </source>
</evidence>
<accession>A0A6H0Y1M2</accession>
<dbReference type="GO" id="GO:0005667">
    <property type="term" value="C:transcription regulator complex"/>
    <property type="evidence" value="ECO:0007669"/>
    <property type="project" value="TreeGrafter"/>
</dbReference>
<feature type="compositionally biased region" description="Polar residues" evidence="7">
    <location>
        <begin position="320"/>
        <end position="338"/>
    </location>
</feature>
<organism evidence="9 10">
    <name type="scientific">Peltaster fructicola</name>
    <dbReference type="NCBI Taxonomy" id="286661"/>
    <lineage>
        <taxon>Eukaryota</taxon>
        <taxon>Fungi</taxon>
        <taxon>Dikarya</taxon>
        <taxon>Ascomycota</taxon>
        <taxon>Pezizomycotina</taxon>
        <taxon>Dothideomycetes</taxon>
        <taxon>Dothideomycetes incertae sedis</taxon>
        <taxon>Peltaster</taxon>
    </lineage>
</organism>
<feature type="domain" description="C2H2-type" evidence="8">
    <location>
        <begin position="258"/>
        <end position="285"/>
    </location>
</feature>
<dbReference type="SMART" id="SM00355">
    <property type="entry name" value="ZnF_C2H2"/>
    <property type="match status" value="3"/>
</dbReference>
<reference evidence="9 10" key="1">
    <citation type="journal article" date="2016" name="Sci. Rep.">
        <title>Peltaster fructicola genome reveals evolution from an invasive phytopathogen to an ectophytic parasite.</title>
        <authorList>
            <person name="Xu C."/>
            <person name="Chen H."/>
            <person name="Gleason M.L."/>
            <person name="Xu J.R."/>
            <person name="Liu H."/>
            <person name="Zhang R."/>
            <person name="Sun G."/>
        </authorList>
    </citation>
    <scope>NUCLEOTIDE SEQUENCE [LARGE SCALE GENOMIC DNA]</scope>
    <source>
        <strain evidence="9 10">LNHT1506</strain>
    </source>
</reference>
<evidence type="ECO:0000313" key="10">
    <source>
        <dbReference type="Proteomes" id="UP000503462"/>
    </source>
</evidence>
<sequence>MSEPGYMHDAAELYYAGTQLSSAVDYPSAHFQQDVDQSLGESSFEDTQGNDELWSTTFDPFAQTIMGSSFDTIRPLARTDSGLNARARPFIPASQQSSRINTTTVPARTTQLLQQQLTPIRTNFDTYQTPPYSAPCYQQDGNPNDVSPLLTITDAMHRTQIHSSNGYQWPLDVAPAQQIDTWVGTSTYGAQLGPDFIDPAYLTPTTPVSHCSSGSGRSRSHSIASATSYHCDHHGCGKDFKTKTEYTHHRRNHGDRNHACSHCSKRFVFRKDLNRHIKTHTPEQRYYFCQMVGCQWGERGFQRKDHYDRHMRTHAPRSTGMLTPVTTSAPMSRCTSGR</sequence>
<evidence type="ECO:0000256" key="3">
    <source>
        <dbReference type="ARBA" id="ARBA00022771"/>
    </source>
</evidence>
<feature type="region of interest" description="Disordered" evidence="7">
    <location>
        <begin position="316"/>
        <end position="338"/>
    </location>
</feature>
<proteinExistence type="predicted"/>
<gene>
    <name evidence="9" type="ORF">AMS68_006332</name>
</gene>
<feature type="domain" description="C2H2-type" evidence="8">
    <location>
        <begin position="229"/>
        <end position="258"/>
    </location>
</feature>
<keyword evidence="1" id="KW-0479">Metal-binding</keyword>
<evidence type="ECO:0000256" key="2">
    <source>
        <dbReference type="ARBA" id="ARBA00022737"/>
    </source>
</evidence>
<dbReference type="GO" id="GO:0000785">
    <property type="term" value="C:chromatin"/>
    <property type="evidence" value="ECO:0007669"/>
    <property type="project" value="TreeGrafter"/>
</dbReference>
<dbReference type="GO" id="GO:0000981">
    <property type="term" value="F:DNA-binding transcription factor activity, RNA polymerase II-specific"/>
    <property type="evidence" value="ECO:0007669"/>
    <property type="project" value="TreeGrafter"/>
</dbReference>
<dbReference type="Proteomes" id="UP000503462">
    <property type="component" value="Chromosome 4"/>
</dbReference>
<keyword evidence="2" id="KW-0677">Repeat</keyword>
<evidence type="ECO:0000256" key="4">
    <source>
        <dbReference type="ARBA" id="ARBA00022833"/>
    </source>
</evidence>
<keyword evidence="3 6" id="KW-0863">Zinc-finger</keyword>
<keyword evidence="4" id="KW-0862">Zinc</keyword>
<dbReference type="PANTHER" id="PTHR14003">
    <property type="entry name" value="TRANSCRIPTIONAL REPRESSOR PROTEIN YY"/>
    <property type="match status" value="1"/>
</dbReference>
<dbReference type="Gene3D" id="3.30.160.60">
    <property type="entry name" value="Classic Zinc Finger"/>
    <property type="match status" value="1"/>
</dbReference>
<dbReference type="AlphaFoldDB" id="A0A6H0Y1M2"/>
<evidence type="ECO:0000256" key="5">
    <source>
        <dbReference type="ARBA" id="ARBA00044085"/>
    </source>
</evidence>
<evidence type="ECO:0000259" key="8">
    <source>
        <dbReference type="PROSITE" id="PS50157"/>
    </source>
</evidence>
<dbReference type="SUPFAM" id="SSF57667">
    <property type="entry name" value="beta-beta-alpha zinc fingers"/>
    <property type="match status" value="1"/>
</dbReference>
<dbReference type="PROSITE" id="PS00028">
    <property type="entry name" value="ZINC_FINGER_C2H2_1"/>
    <property type="match status" value="1"/>
</dbReference>
<dbReference type="PROSITE" id="PS50157">
    <property type="entry name" value="ZINC_FINGER_C2H2_2"/>
    <property type="match status" value="2"/>
</dbReference>
<dbReference type="OrthoDB" id="8922241at2759"/>
<dbReference type="GO" id="GO:0008270">
    <property type="term" value="F:zinc ion binding"/>
    <property type="evidence" value="ECO:0007669"/>
    <property type="project" value="UniProtKB-KW"/>
</dbReference>
<name>A0A6H0Y1M2_9PEZI</name>
<dbReference type="Pfam" id="PF00096">
    <property type="entry name" value="zf-C2H2"/>
    <property type="match status" value="1"/>
</dbReference>
<evidence type="ECO:0000256" key="1">
    <source>
        <dbReference type="ARBA" id="ARBA00022723"/>
    </source>
</evidence>
<dbReference type="GO" id="GO:0000978">
    <property type="term" value="F:RNA polymerase II cis-regulatory region sequence-specific DNA binding"/>
    <property type="evidence" value="ECO:0007669"/>
    <property type="project" value="TreeGrafter"/>
</dbReference>
<dbReference type="InterPro" id="IPR036236">
    <property type="entry name" value="Znf_C2H2_sf"/>
</dbReference>
<dbReference type="InterPro" id="IPR013087">
    <property type="entry name" value="Znf_C2H2_type"/>
</dbReference>
<keyword evidence="10" id="KW-1185">Reference proteome</keyword>